<feature type="region of interest" description="Disordered" evidence="1">
    <location>
        <begin position="1"/>
        <end position="25"/>
    </location>
</feature>
<dbReference type="EMBL" id="JACEGQ020000001">
    <property type="protein sequence ID" value="KAH8522041.1"/>
    <property type="molecule type" value="Genomic_DNA"/>
</dbReference>
<feature type="region of interest" description="Disordered" evidence="1">
    <location>
        <begin position="150"/>
        <end position="171"/>
    </location>
</feature>
<evidence type="ECO:0000313" key="2">
    <source>
        <dbReference type="EMBL" id="KAH8522041.1"/>
    </source>
</evidence>
<dbReference type="Proteomes" id="UP000807159">
    <property type="component" value="Chromosome 1"/>
</dbReference>
<dbReference type="PANTHER" id="PTHR36723">
    <property type="entry name" value="F22C12.19"/>
    <property type="match status" value="1"/>
</dbReference>
<gene>
    <name evidence="2" type="ORF">H0E87_002886</name>
</gene>
<feature type="compositionally biased region" description="Low complexity" evidence="1">
    <location>
        <begin position="154"/>
        <end position="163"/>
    </location>
</feature>
<keyword evidence="3" id="KW-1185">Reference proteome</keyword>
<name>A0A8T2ZXI3_POPDE</name>
<protein>
    <submittedName>
        <fullName evidence="2">Uncharacterized protein</fullName>
    </submittedName>
</protein>
<feature type="region of interest" description="Disordered" evidence="1">
    <location>
        <begin position="211"/>
        <end position="232"/>
    </location>
</feature>
<proteinExistence type="predicted"/>
<reference evidence="2" key="1">
    <citation type="journal article" date="2021" name="J. Hered.">
        <title>Genome Assembly of Salicaceae Populus deltoides (Eastern Cottonwood) I-69 Based on Nanopore Sequencing and Hi-C Technologies.</title>
        <authorList>
            <person name="Bai S."/>
            <person name="Wu H."/>
            <person name="Zhang J."/>
            <person name="Pan Z."/>
            <person name="Zhao W."/>
            <person name="Li Z."/>
            <person name="Tong C."/>
        </authorList>
    </citation>
    <scope>NUCLEOTIDE SEQUENCE</scope>
    <source>
        <tissue evidence="2">Leaf</tissue>
    </source>
</reference>
<feature type="compositionally biased region" description="Polar residues" evidence="1">
    <location>
        <begin position="444"/>
        <end position="459"/>
    </location>
</feature>
<accession>A0A8T2ZXI3</accession>
<comment type="caution">
    <text evidence="2">The sequence shown here is derived from an EMBL/GenBank/DDBJ whole genome shotgun (WGS) entry which is preliminary data.</text>
</comment>
<dbReference type="PANTHER" id="PTHR36723:SF1">
    <property type="entry name" value="F22C12.19"/>
    <property type="match status" value="1"/>
</dbReference>
<evidence type="ECO:0000256" key="1">
    <source>
        <dbReference type="SAM" id="MobiDB-lite"/>
    </source>
</evidence>
<organism evidence="2 3">
    <name type="scientific">Populus deltoides</name>
    <name type="common">Eastern poplar</name>
    <name type="synonym">Eastern cottonwood</name>
    <dbReference type="NCBI Taxonomy" id="3696"/>
    <lineage>
        <taxon>Eukaryota</taxon>
        <taxon>Viridiplantae</taxon>
        <taxon>Streptophyta</taxon>
        <taxon>Embryophyta</taxon>
        <taxon>Tracheophyta</taxon>
        <taxon>Spermatophyta</taxon>
        <taxon>Magnoliopsida</taxon>
        <taxon>eudicotyledons</taxon>
        <taxon>Gunneridae</taxon>
        <taxon>Pentapetalae</taxon>
        <taxon>rosids</taxon>
        <taxon>fabids</taxon>
        <taxon>Malpighiales</taxon>
        <taxon>Salicaceae</taxon>
        <taxon>Saliceae</taxon>
        <taxon>Populus</taxon>
    </lineage>
</organism>
<evidence type="ECO:0000313" key="3">
    <source>
        <dbReference type="Proteomes" id="UP000807159"/>
    </source>
</evidence>
<feature type="compositionally biased region" description="Polar residues" evidence="1">
    <location>
        <begin position="1"/>
        <end position="17"/>
    </location>
</feature>
<dbReference type="AlphaFoldDB" id="A0A8T2ZXI3"/>
<feature type="region of interest" description="Disordered" evidence="1">
    <location>
        <begin position="374"/>
        <end position="462"/>
    </location>
</feature>
<sequence length="499" mass="54154">MYILEKTQSAKQKNNFGSKRGERRHSRVTVKTKYDSFSVKAGLSSFGSAAGGNSFFGLCGLKADVHDITKLVDDITLNDLLNGTYDCPSLGKDKGKKAANTTENFLHSVRKACSVLQFPRPAQFQNFAEMDVCSSEKMPTCPSNSVSIVENGDSSATNMSSSSNKIQDSCNRPETPANLLDFSFDQPKDTLEHLALPPPKDLESLLLDATKHAASSRHVPDPRPGKTTSRRASLPAFPWSHTFSGHSRTNSDSVKCLPSRSTCQGRWVRIRDSFNSPGSASDCFMNLESLAYDETLVPSQGPKLAVVGNNVDSLKPCCGWSLSSSLASITSHALLESEVDLKSKGKDELCPILLEAAKILYGIATQMARQNQNGISRCPEKLSQKAMKARRTKSNEKREDVSAASTSSMGGVDQITPSKRPKLSTIGDKKDHGHINGLGKGAINWSTPKSSRSSPNKSIGDSIAESRHSAAYILKQACMMPPPAKVLHRTYNGQQKVRK</sequence>